<proteinExistence type="predicted"/>
<evidence type="ECO:0000313" key="3">
    <source>
        <dbReference type="Proteomes" id="UP001069090"/>
    </source>
</evidence>
<keyword evidence="1" id="KW-0812">Transmembrane</keyword>
<accession>A0A9J6RNQ1</accession>
<comment type="caution">
    <text evidence="2">The sequence shown here is derived from an EMBL/GenBank/DDBJ whole genome shotgun (WGS) entry which is preliminary data.</text>
</comment>
<evidence type="ECO:0000256" key="1">
    <source>
        <dbReference type="SAM" id="Phobius"/>
    </source>
</evidence>
<protein>
    <submittedName>
        <fullName evidence="2">Uncharacterized protein</fullName>
    </submittedName>
</protein>
<keyword evidence="1" id="KW-1133">Transmembrane helix</keyword>
<dbReference type="RefSeq" id="WP_258332098.1">
    <property type="nucleotide sequence ID" value="NZ_JAPTGG010000009.1"/>
</dbReference>
<name>A0A9J6RNQ1_9GAMM</name>
<dbReference type="EMBL" id="JAPTGG010000009">
    <property type="protein sequence ID" value="MCZ0865945.1"/>
    <property type="molecule type" value="Genomic_DNA"/>
</dbReference>
<dbReference type="AlphaFoldDB" id="A0A9J6RNQ1"/>
<dbReference type="Proteomes" id="UP001069090">
    <property type="component" value="Unassembled WGS sequence"/>
</dbReference>
<gene>
    <name evidence="2" type="ORF">O0V09_12095</name>
</gene>
<feature type="transmembrane region" description="Helical" evidence="1">
    <location>
        <begin position="26"/>
        <end position="42"/>
    </location>
</feature>
<organism evidence="2 3">
    <name type="scientific">Dasania phycosphaerae</name>
    <dbReference type="NCBI Taxonomy" id="2950436"/>
    <lineage>
        <taxon>Bacteria</taxon>
        <taxon>Pseudomonadati</taxon>
        <taxon>Pseudomonadota</taxon>
        <taxon>Gammaproteobacteria</taxon>
        <taxon>Cellvibrionales</taxon>
        <taxon>Spongiibacteraceae</taxon>
        <taxon>Dasania</taxon>
    </lineage>
</organism>
<evidence type="ECO:0000313" key="2">
    <source>
        <dbReference type="EMBL" id="MCZ0865945.1"/>
    </source>
</evidence>
<reference evidence="2 3" key="1">
    <citation type="submission" date="2022-12" db="EMBL/GenBank/DDBJ databases">
        <title>Dasania phycosphaerae sp. nov., isolated from particulate material of the south coast of Korea.</title>
        <authorList>
            <person name="Jiang Y."/>
        </authorList>
    </citation>
    <scope>NUCLEOTIDE SEQUENCE [LARGE SCALE GENOMIC DNA]</scope>
    <source>
        <strain evidence="2 3">GY-19</strain>
    </source>
</reference>
<keyword evidence="1" id="KW-0472">Membrane</keyword>
<keyword evidence="3" id="KW-1185">Reference proteome</keyword>
<sequence>MKAAISPLLRGSQRLIRWLVNRPREMLIVAFIIGFIAVLLLNRQAKYLAIPLADISSQQLYIHKGNDSAYLIIKMPRALLGQAIRQQNAKALSKNPLVSDPPHKTQPHPNYRVLALQYRHGYYLLPSNRWWHYHVPCIHIRYIPHNFYHHGQLVRGGFKCDYSASEAWADKLLYNLQGESLSPYLANLYTPLFHIKDGELRIGSSRSD</sequence>